<dbReference type="GO" id="GO:0034657">
    <property type="term" value="C:GID complex"/>
    <property type="evidence" value="ECO:0007669"/>
    <property type="project" value="TreeGrafter"/>
</dbReference>
<dbReference type="EMBL" id="CP119895">
    <property type="protein sequence ID" value="WFD27552.1"/>
    <property type="molecule type" value="Genomic_DNA"/>
</dbReference>
<dbReference type="AlphaFoldDB" id="A0AAF0EJK1"/>
<dbReference type="Proteomes" id="UP001213623">
    <property type="component" value="Chromosome 4"/>
</dbReference>
<dbReference type="Gene3D" id="2.130.10.10">
    <property type="entry name" value="YVTN repeat-like/Quinoprotein amine dehydrogenase"/>
    <property type="match status" value="1"/>
</dbReference>
<feature type="region of interest" description="Disordered" evidence="3">
    <location>
        <begin position="350"/>
        <end position="393"/>
    </location>
</feature>
<sequence length="541" mass="61656">MRNMPLASSQNTITQNESPFSQKELIRIMMQALKKMGMEHTLKTLEQESNVLMEMHPMDELRSSVLQGHWDQAISTFGQIADSIQLVHPLPLTMRDWLQMRRWGATKDMVKAYLRVQMYQEQFLELLEEGRPQEAMKVLRERIMPQNPPPSVSKRLTRLLLCPSPEDVRCQASWPGTANDSRQKLLYFLELWFHPSDVLPSDRLDTLLRQALTYQHAQHPYHAMDLRQEPPSLLKDFVPTSDLFPRSYDTKLLVTTEEDVVEWDLINQTAQVFAEHEFSVTAVKWLFEPLPIHANRQAMYITGAMDGKVLYWSWGGRIEKVLDFAPYRVLGLDVSPNGQYLVLTMEEGEEVVSPSQGGQRREATPGDTPSTEAAPESDADLSDDCGSSFQGTSTSKPMRVWIWDHRTQALVHSIDFRHKLNYVSFSQDGRHVLLSQACGPVHMLDIQSGIIVQVFHGRKATSTVLRTAFAYQGDDFIQDIGTYVMSGSDDGQLCIWHRATGQLLKTESVKHSARLLFNALSMSSNASMQSQLLNYYQHALS</sequence>
<evidence type="ECO:0008006" key="6">
    <source>
        <dbReference type="Google" id="ProtNLM"/>
    </source>
</evidence>
<dbReference type="InterPro" id="IPR015943">
    <property type="entry name" value="WD40/YVTN_repeat-like_dom_sf"/>
</dbReference>
<keyword evidence="1" id="KW-0853">WD repeat</keyword>
<keyword evidence="5" id="KW-1185">Reference proteome</keyword>
<protein>
    <recommendedName>
        <fullName evidence="6">WD repeat-containing protein 26</fullName>
    </recommendedName>
</protein>
<dbReference type="InterPro" id="IPR051350">
    <property type="entry name" value="WD_repeat-ST_regulator"/>
</dbReference>
<dbReference type="GO" id="GO:0043161">
    <property type="term" value="P:proteasome-mediated ubiquitin-dependent protein catabolic process"/>
    <property type="evidence" value="ECO:0007669"/>
    <property type="project" value="TreeGrafter"/>
</dbReference>
<dbReference type="Pfam" id="PF00400">
    <property type="entry name" value="WD40"/>
    <property type="match status" value="1"/>
</dbReference>
<evidence type="ECO:0000256" key="3">
    <source>
        <dbReference type="SAM" id="MobiDB-lite"/>
    </source>
</evidence>
<organism evidence="4 5">
    <name type="scientific">Malassezia nana</name>
    <dbReference type="NCBI Taxonomy" id="180528"/>
    <lineage>
        <taxon>Eukaryota</taxon>
        <taxon>Fungi</taxon>
        <taxon>Dikarya</taxon>
        <taxon>Basidiomycota</taxon>
        <taxon>Ustilaginomycotina</taxon>
        <taxon>Malasseziomycetes</taxon>
        <taxon>Malasseziales</taxon>
        <taxon>Malasseziaceae</taxon>
        <taxon>Malassezia</taxon>
    </lineage>
</organism>
<reference evidence="4" key="1">
    <citation type="submission" date="2023-03" db="EMBL/GenBank/DDBJ databases">
        <title>Mating type loci evolution in Malassezia.</title>
        <authorList>
            <person name="Coelho M.A."/>
        </authorList>
    </citation>
    <scope>NUCLEOTIDE SEQUENCE</scope>
    <source>
        <strain evidence="4">CBS 9557</strain>
    </source>
</reference>
<gene>
    <name evidence="4" type="ORF">MNAN1_002551</name>
</gene>
<evidence type="ECO:0000313" key="5">
    <source>
        <dbReference type="Proteomes" id="UP001213623"/>
    </source>
</evidence>
<dbReference type="PANTHER" id="PTHR22838:SF0">
    <property type="entry name" value="WD REPEAT-CONTAINING PROTEIN 26"/>
    <property type="match status" value="1"/>
</dbReference>
<dbReference type="PROSITE" id="PS50896">
    <property type="entry name" value="LISH"/>
    <property type="match status" value="1"/>
</dbReference>
<dbReference type="InterPro" id="IPR006594">
    <property type="entry name" value="LisH"/>
</dbReference>
<dbReference type="PANTHER" id="PTHR22838">
    <property type="entry name" value="WD REPEAT PROTEIN 26-RELATED"/>
    <property type="match status" value="1"/>
</dbReference>
<dbReference type="InterPro" id="IPR001680">
    <property type="entry name" value="WD40_rpt"/>
</dbReference>
<dbReference type="InterPro" id="IPR036322">
    <property type="entry name" value="WD40_repeat_dom_sf"/>
</dbReference>
<evidence type="ECO:0000256" key="2">
    <source>
        <dbReference type="ARBA" id="ARBA00022737"/>
    </source>
</evidence>
<proteinExistence type="predicted"/>
<keyword evidence="2" id="KW-0677">Repeat</keyword>
<dbReference type="SMART" id="SM00667">
    <property type="entry name" value="LisH"/>
    <property type="match status" value="1"/>
</dbReference>
<dbReference type="Pfam" id="PF23627">
    <property type="entry name" value="LisH_WDR26"/>
    <property type="match status" value="1"/>
</dbReference>
<name>A0AAF0EJK1_9BASI</name>
<accession>A0AAF0EJK1</accession>
<evidence type="ECO:0000256" key="1">
    <source>
        <dbReference type="ARBA" id="ARBA00022574"/>
    </source>
</evidence>
<dbReference type="SUPFAM" id="SSF50978">
    <property type="entry name" value="WD40 repeat-like"/>
    <property type="match status" value="1"/>
</dbReference>
<evidence type="ECO:0000313" key="4">
    <source>
        <dbReference type="EMBL" id="WFD27552.1"/>
    </source>
</evidence>